<gene>
    <name evidence="2" type="ORF">LCGC14_0704090</name>
</gene>
<dbReference type="EMBL" id="LAZR01001517">
    <property type="protein sequence ID" value="KKN43352.1"/>
    <property type="molecule type" value="Genomic_DNA"/>
</dbReference>
<dbReference type="AlphaFoldDB" id="A0A0F9R2F5"/>
<evidence type="ECO:0000313" key="2">
    <source>
        <dbReference type="EMBL" id="KKN43352.1"/>
    </source>
</evidence>
<organism evidence="2">
    <name type="scientific">marine sediment metagenome</name>
    <dbReference type="NCBI Taxonomy" id="412755"/>
    <lineage>
        <taxon>unclassified sequences</taxon>
        <taxon>metagenomes</taxon>
        <taxon>ecological metagenomes</taxon>
    </lineage>
</organism>
<comment type="caution">
    <text evidence="2">The sequence shown here is derived from an EMBL/GenBank/DDBJ whole genome shotgun (WGS) entry which is preliminary data.</text>
</comment>
<sequence>MFITKKWLKKLIKPVDESGKLKTEIEQLKKELAELKLKKVMEEREIKHLVTLKEEKLEIEHEKHEVELQKQYQQKEMTLQTQYHDKIMAALNKAADDMNATYKEIMKRLPNVNVELKGKR</sequence>
<keyword evidence="1" id="KW-0175">Coiled coil</keyword>
<reference evidence="2" key="1">
    <citation type="journal article" date="2015" name="Nature">
        <title>Complex archaea that bridge the gap between prokaryotes and eukaryotes.</title>
        <authorList>
            <person name="Spang A."/>
            <person name="Saw J.H."/>
            <person name="Jorgensen S.L."/>
            <person name="Zaremba-Niedzwiedzka K."/>
            <person name="Martijn J."/>
            <person name="Lind A.E."/>
            <person name="van Eijk R."/>
            <person name="Schleper C."/>
            <person name="Guy L."/>
            <person name="Ettema T.J."/>
        </authorList>
    </citation>
    <scope>NUCLEOTIDE SEQUENCE</scope>
</reference>
<feature type="coiled-coil region" evidence="1">
    <location>
        <begin position="18"/>
        <end position="108"/>
    </location>
</feature>
<name>A0A0F9R2F5_9ZZZZ</name>
<proteinExistence type="predicted"/>
<accession>A0A0F9R2F5</accession>
<evidence type="ECO:0000256" key="1">
    <source>
        <dbReference type="SAM" id="Coils"/>
    </source>
</evidence>
<protein>
    <submittedName>
        <fullName evidence="2">Uncharacterized protein</fullName>
    </submittedName>
</protein>